<organism evidence="2 3">
    <name type="scientific">Halalkalibacter alkalisediminis</name>
    <dbReference type="NCBI Taxonomy" id="935616"/>
    <lineage>
        <taxon>Bacteria</taxon>
        <taxon>Bacillati</taxon>
        <taxon>Bacillota</taxon>
        <taxon>Bacilli</taxon>
        <taxon>Bacillales</taxon>
        <taxon>Bacillaceae</taxon>
        <taxon>Halalkalibacter</taxon>
    </lineage>
</organism>
<feature type="transmembrane region" description="Helical" evidence="1">
    <location>
        <begin position="104"/>
        <end position="124"/>
    </location>
</feature>
<dbReference type="RefSeq" id="WP_273845309.1">
    <property type="nucleotide sequence ID" value="NZ_JAQQWT010000012.1"/>
</dbReference>
<keyword evidence="3" id="KW-1185">Reference proteome</keyword>
<evidence type="ECO:0000313" key="2">
    <source>
        <dbReference type="EMBL" id="MFC0557626.1"/>
    </source>
</evidence>
<dbReference type="EMBL" id="JBHLTR010000002">
    <property type="protein sequence ID" value="MFC0557626.1"/>
    <property type="molecule type" value="Genomic_DNA"/>
</dbReference>
<dbReference type="PANTHER" id="PTHR40078">
    <property type="entry name" value="INTEGRAL MEMBRANE PROTEIN-RELATED"/>
    <property type="match status" value="1"/>
</dbReference>
<feature type="transmembrane region" description="Helical" evidence="1">
    <location>
        <begin position="72"/>
        <end position="92"/>
    </location>
</feature>
<keyword evidence="1" id="KW-0812">Transmembrane</keyword>
<reference evidence="2 3" key="1">
    <citation type="submission" date="2024-09" db="EMBL/GenBank/DDBJ databases">
        <authorList>
            <person name="Sun Q."/>
            <person name="Mori K."/>
        </authorList>
    </citation>
    <scope>NUCLEOTIDE SEQUENCE [LARGE SCALE GENOMIC DNA]</scope>
    <source>
        <strain evidence="2 3">NCAIM B.02301</strain>
    </source>
</reference>
<feature type="transmembrane region" description="Helical" evidence="1">
    <location>
        <begin position="7"/>
        <end position="27"/>
    </location>
</feature>
<gene>
    <name evidence="2" type="ORF">ACFFH4_00985</name>
</gene>
<dbReference type="Pfam" id="PF19700">
    <property type="entry name" value="DUF6198"/>
    <property type="match status" value="1"/>
</dbReference>
<dbReference type="InterPro" id="IPR038750">
    <property type="entry name" value="YczE/YyaS-like"/>
</dbReference>
<name>A0ABV6NA18_9BACI</name>
<comment type="caution">
    <text evidence="2">The sequence shown here is derived from an EMBL/GenBank/DDBJ whole genome shotgun (WGS) entry which is preliminary data.</text>
</comment>
<dbReference type="Proteomes" id="UP001589833">
    <property type="component" value="Unassembled WGS sequence"/>
</dbReference>
<evidence type="ECO:0000313" key="3">
    <source>
        <dbReference type="Proteomes" id="UP001589833"/>
    </source>
</evidence>
<evidence type="ECO:0000256" key="1">
    <source>
        <dbReference type="SAM" id="Phobius"/>
    </source>
</evidence>
<accession>A0ABV6NA18</accession>
<dbReference type="PANTHER" id="PTHR40078:SF1">
    <property type="entry name" value="INTEGRAL MEMBRANE PROTEIN"/>
    <property type="match status" value="1"/>
</dbReference>
<protein>
    <submittedName>
        <fullName evidence="2">YitT family protein</fullName>
    </submittedName>
</protein>
<sequence>MGKRIAIYLVGLSLTSFGIALIILSQIGAGPWDAVAVGLNTHLGLTIGLWSIIAQAMVVFITWLVERKRFQYGSVVAIVLRSWFLDIWIYVILKNVDFTSSETLQWFTLFIGVVTVGIGIGLYIEARLPRTPMDGLMIALHERFHWSLNVSRIGIELSGVIFALLLSGPVGLGTVIIAVTLGRVVQFSNSKFKSLIKIDDMPVKKMEELQSKSS</sequence>
<keyword evidence="1" id="KW-0472">Membrane</keyword>
<proteinExistence type="predicted"/>
<feature type="transmembrane region" description="Helical" evidence="1">
    <location>
        <begin position="47"/>
        <end position="65"/>
    </location>
</feature>
<feature type="transmembrane region" description="Helical" evidence="1">
    <location>
        <begin position="160"/>
        <end position="185"/>
    </location>
</feature>
<keyword evidence="1" id="KW-1133">Transmembrane helix</keyword>